<name>A0ABM9DGH5_9HYPH</name>
<keyword evidence="2" id="KW-1185">Reference proteome</keyword>
<dbReference type="EMBL" id="CAKXZS010000003">
    <property type="protein sequence ID" value="CAH2394945.1"/>
    <property type="molecule type" value="Genomic_DNA"/>
</dbReference>
<organism evidence="1 2">
    <name type="scientific">Mesorhizobium ventifaucium</name>
    <dbReference type="NCBI Taxonomy" id="666020"/>
    <lineage>
        <taxon>Bacteria</taxon>
        <taxon>Pseudomonadati</taxon>
        <taxon>Pseudomonadota</taxon>
        <taxon>Alphaproteobacteria</taxon>
        <taxon>Hyphomicrobiales</taxon>
        <taxon>Phyllobacteriaceae</taxon>
        <taxon>Mesorhizobium</taxon>
    </lineage>
</organism>
<gene>
    <name evidence="1" type="ORF">MES4922_110324</name>
</gene>
<comment type="caution">
    <text evidence="1">The sequence shown here is derived from an EMBL/GenBank/DDBJ whole genome shotgun (WGS) entry which is preliminary data.</text>
</comment>
<protein>
    <submittedName>
        <fullName evidence="1">Uncharacterized protein</fullName>
    </submittedName>
</protein>
<accession>A0ABM9DGH5</accession>
<evidence type="ECO:0000313" key="1">
    <source>
        <dbReference type="EMBL" id="CAH2394945.1"/>
    </source>
</evidence>
<dbReference type="Proteomes" id="UP001152604">
    <property type="component" value="Unassembled WGS sequence"/>
</dbReference>
<proteinExistence type="predicted"/>
<evidence type="ECO:0000313" key="2">
    <source>
        <dbReference type="Proteomes" id="UP001152604"/>
    </source>
</evidence>
<sequence length="92" mass="10258">MLNRTHWFQGRPWPLPQDCSQRLSVLNLVEAAALMCPSAPPAAADAFLEWPKEVAGFGDRDDEFDAPRCVDRRECGACRGRALLAAERACER</sequence>
<reference evidence="1" key="1">
    <citation type="submission" date="2022-03" db="EMBL/GenBank/DDBJ databases">
        <authorList>
            <person name="Brunel B."/>
        </authorList>
    </citation>
    <scope>NUCLEOTIDE SEQUENCE</scope>
    <source>
        <strain evidence="1">STM4922sample</strain>
    </source>
</reference>